<evidence type="ECO:0000313" key="18">
    <source>
        <dbReference type="EMBL" id="PWL39045.1"/>
    </source>
</evidence>
<dbReference type="Gene3D" id="3.40.50.300">
    <property type="entry name" value="P-loop containing nucleotide triphosphate hydrolases"/>
    <property type="match status" value="3"/>
</dbReference>
<evidence type="ECO:0000256" key="2">
    <source>
        <dbReference type="ARBA" id="ARBA00022490"/>
    </source>
</evidence>
<evidence type="ECO:0000256" key="7">
    <source>
        <dbReference type="ARBA" id="ARBA00022769"/>
    </source>
</evidence>
<dbReference type="GO" id="GO:0005737">
    <property type="term" value="C:cytoplasm"/>
    <property type="evidence" value="ECO:0007669"/>
    <property type="project" value="UniProtKB-SubCell"/>
</dbReference>
<dbReference type="Pfam" id="PF17760">
    <property type="entry name" value="UvrA_inter"/>
    <property type="match status" value="1"/>
</dbReference>
<feature type="domain" description="ABC transporter" evidence="17">
    <location>
        <begin position="586"/>
        <end position="922"/>
    </location>
</feature>
<evidence type="ECO:0000256" key="8">
    <source>
        <dbReference type="ARBA" id="ARBA00022771"/>
    </source>
</evidence>
<dbReference type="InterPro" id="IPR017871">
    <property type="entry name" value="ABC_transporter-like_CS"/>
</dbReference>
<name>A0A316L269_9FLAO</name>
<dbReference type="NCBIfam" id="NF001503">
    <property type="entry name" value="PRK00349.1"/>
    <property type="match status" value="1"/>
</dbReference>
<dbReference type="GO" id="GO:0003677">
    <property type="term" value="F:DNA binding"/>
    <property type="evidence" value="ECO:0007669"/>
    <property type="project" value="UniProtKB-KW"/>
</dbReference>
<keyword evidence="4" id="KW-0677">Repeat</keyword>
<keyword evidence="10" id="KW-0067">ATP-binding</keyword>
<dbReference type="GO" id="GO:0009380">
    <property type="term" value="C:excinuclease repair complex"/>
    <property type="evidence" value="ECO:0007669"/>
    <property type="project" value="InterPro"/>
</dbReference>
<evidence type="ECO:0000256" key="14">
    <source>
        <dbReference type="ARBA" id="ARBA00038000"/>
    </source>
</evidence>
<evidence type="ECO:0000259" key="17">
    <source>
        <dbReference type="PROSITE" id="PS50893"/>
    </source>
</evidence>
<dbReference type="Gene3D" id="1.20.1580.10">
    <property type="entry name" value="ABC transporter ATPase like domain"/>
    <property type="match status" value="3"/>
</dbReference>
<dbReference type="GO" id="GO:0006289">
    <property type="term" value="P:nucleotide-excision repair"/>
    <property type="evidence" value="ECO:0007669"/>
    <property type="project" value="InterPro"/>
</dbReference>
<dbReference type="PANTHER" id="PTHR43152:SF3">
    <property type="entry name" value="UVRABC SYSTEM PROTEIN A"/>
    <property type="match status" value="1"/>
</dbReference>
<dbReference type="SUPFAM" id="SSF52540">
    <property type="entry name" value="P-loop containing nucleoside triphosphate hydrolases"/>
    <property type="match status" value="2"/>
</dbReference>
<sequence>MTLIKNVDPKRNIIIKGAKLHNLKNIDVIIPRNKLVVITGLSGSGKSSLAFDTLYAEGQRRYVESLSSYARQFLGKLDKPKVDYIKGIAPAIAIEQKVNSTNPRSTVGTTTEIYDYLKLLYARIGKTISPVSGKEVKKNTVADVINYIKPLEVGTKLLLLSPITIKDERDPLKSLELFSKQGYARIKYKGEVLRIDNVPSNIGRSFDLVVDRIIVKDDEDFYNRLGNAVDNAFFEGKGKCAIESLESGKTITFSNKFELDGIKFLEPNVHLFSFNNPYGACPKCEGYGDVIGIDEDLVVPNTALSVFENAVFPWRGESMGWYRDQLVNTAYKFDFPIHKPWFELTEEQKQLVWDGNEHFMGIDAFFQQLEEKSYKIQNRVMLSRYRGKTKCAVCKGKRLRKEANYVKVGGYSISDLIELPIKNLTPFFEELQLSEHDNTIAKRLLKEITTRLDFLSKVGLSYLTLNRKSNTLSGGESQRINLATSLGSSLVGSMYILDEPSIGLHPKDTENLIEVLLSLRDLGNTVIVVEHDEDIMKAADEVIDIGPEAGTLGGEVVATGSLEQILTSNSLTADYLNGTKEIKVPLERRNSKNYIQIQGARENNLKNIDTTFPLNVLTVVTGVSGSGKSTLVKKILYPTILKEVGGYGEKAGQFTKVEGKYSHIKHVEFVDQNPIGRSSRSNPVTYIKAYDDIRNLFSSQRLSKLRGYQPKHFSFNVDGGRCEKCKGEGEITVEMQFMADVHLECDVCAGKRFKKEILEVQFEGKSIDDVLNLTIDEAIEHFKTHTQDKIVNKLQPLQDVGLGYVTLGQSSSTLSGGEAQRIKLASFLVKGNTKEKALFIFDEPTTGLHFHDIKKLLKSFDELINKGHSVIVIEHNIELIKCADYIIDLGPEGGENGGYLIAEGTPEELVQNKDSHTASYLAEKL</sequence>
<keyword evidence="6" id="KW-0227">DNA damage</keyword>
<evidence type="ECO:0000256" key="16">
    <source>
        <dbReference type="ARBA" id="ARBA00042156"/>
    </source>
</evidence>
<accession>A0A316L269</accession>
<organism evidence="18 19">
    <name type="scientific">Flagellimonas aquimarina</name>
    <dbReference type="NCBI Taxonomy" id="2201895"/>
    <lineage>
        <taxon>Bacteria</taxon>
        <taxon>Pseudomonadati</taxon>
        <taxon>Bacteroidota</taxon>
        <taxon>Flavobacteriia</taxon>
        <taxon>Flavobacteriales</taxon>
        <taxon>Flavobacteriaceae</taxon>
        <taxon>Flagellimonas</taxon>
    </lineage>
</organism>
<protein>
    <recommendedName>
        <fullName evidence="15">UvrABC system protein A</fullName>
    </recommendedName>
    <alternativeName>
        <fullName evidence="16">Excinuclease ABC subunit A</fullName>
    </alternativeName>
</protein>
<keyword evidence="5" id="KW-0547">Nucleotide-binding</keyword>
<evidence type="ECO:0000256" key="13">
    <source>
        <dbReference type="ARBA" id="ARBA00023204"/>
    </source>
</evidence>
<keyword evidence="3" id="KW-0479">Metal-binding</keyword>
<keyword evidence="19" id="KW-1185">Reference proteome</keyword>
<keyword evidence="8" id="KW-0863">Zinc-finger</keyword>
<keyword evidence="9" id="KW-0862">Zinc</keyword>
<dbReference type="Gene3D" id="3.30.190.20">
    <property type="match status" value="1"/>
</dbReference>
<keyword evidence="13" id="KW-0234">DNA repair</keyword>
<dbReference type="Proteomes" id="UP000245762">
    <property type="component" value="Unassembled WGS sequence"/>
</dbReference>
<dbReference type="GO" id="GO:0005524">
    <property type="term" value="F:ATP binding"/>
    <property type="evidence" value="ECO:0007669"/>
    <property type="project" value="UniProtKB-KW"/>
</dbReference>
<dbReference type="InterPro" id="IPR027417">
    <property type="entry name" value="P-loop_NTPase"/>
</dbReference>
<evidence type="ECO:0000256" key="12">
    <source>
        <dbReference type="ARBA" id="ARBA00023125"/>
    </source>
</evidence>
<evidence type="ECO:0000256" key="3">
    <source>
        <dbReference type="ARBA" id="ARBA00022723"/>
    </source>
</evidence>
<keyword evidence="11" id="KW-0267">Excision nuclease</keyword>
<gene>
    <name evidence="18" type="ORF">DKG77_12545</name>
</gene>
<dbReference type="EMBL" id="QGEG01000002">
    <property type="protein sequence ID" value="PWL39045.1"/>
    <property type="molecule type" value="Genomic_DNA"/>
</dbReference>
<dbReference type="InterPro" id="IPR004602">
    <property type="entry name" value="UvrA"/>
</dbReference>
<dbReference type="NCBIfam" id="TIGR00630">
    <property type="entry name" value="uvra"/>
    <property type="match status" value="1"/>
</dbReference>
<evidence type="ECO:0000256" key="4">
    <source>
        <dbReference type="ARBA" id="ARBA00022737"/>
    </source>
</evidence>
<dbReference type="PROSITE" id="PS50893">
    <property type="entry name" value="ABC_TRANSPORTER_2"/>
    <property type="match status" value="1"/>
</dbReference>
<evidence type="ECO:0000256" key="6">
    <source>
        <dbReference type="ARBA" id="ARBA00022763"/>
    </source>
</evidence>
<evidence type="ECO:0000256" key="15">
    <source>
        <dbReference type="ARBA" id="ARBA00039316"/>
    </source>
</evidence>
<dbReference type="GO" id="GO:0016887">
    <property type="term" value="F:ATP hydrolysis activity"/>
    <property type="evidence" value="ECO:0007669"/>
    <property type="project" value="InterPro"/>
</dbReference>
<proteinExistence type="inferred from homology"/>
<dbReference type="GO" id="GO:0004518">
    <property type="term" value="F:nuclease activity"/>
    <property type="evidence" value="ECO:0007669"/>
    <property type="project" value="UniProtKB-KW"/>
</dbReference>
<dbReference type="Gene3D" id="1.10.8.280">
    <property type="entry name" value="ABC transporter ATPase domain-like"/>
    <property type="match status" value="1"/>
</dbReference>
<evidence type="ECO:0000256" key="5">
    <source>
        <dbReference type="ARBA" id="ARBA00022741"/>
    </source>
</evidence>
<dbReference type="OrthoDB" id="9809851at2"/>
<dbReference type="Pfam" id="PF17755">
    <property type="entry name" value="UvrA_DNA-bind"/>
    <property type="match status" value="1"/>
</dbReference>
<evidence type="ECO:0000313" key="19">
    <source>
        <dbReference type="Proteomes" id="UP000245762"/>
    </source>
</evidence>
<dbReference type="InterPro" id="IPR041102">
    <property type="entry name" value="UvrA_inter"/>
</dbReference>
<dbReference type="PANTHER" id="PTHR43152">
    <property type="entry name" value="UVRABC SYSTEM PROTEIN A"/>
    <property type="match status" value="1"/>
</dbReference>
<comment type="caution">
    <text evidence="18">The sequence shown here is derived from an EMBL/GenBank/DDBJ whole genome shotgun (WGS) entry which is preliminary data.</text>
</comment>
<dbReference type="InterPro" id="IPR003439">
    <property type="entry name" value="ABC_transporter-like_ATP-bd"/>
</dbReference>
<reference evidence="18 19" key="1">
    <citation type="submission" date="2018-05" db="EMBL/GenBank/DDBJ databases">
        <title>Complete genome sequence of Flagellimonas aquimarina ECD12 isolated from seaweed Ecklonia cava.</title>
        <authorList>
            <person name="Choi S."/>
            <person name="Seong C."/>
        </authorList>
    </citation>
    <scope>NUCLEOTIDE SEQUENCE [LARGE SCALE GENOMIC DNA]</scope>
    <source>
        <strain evidence="18 19">ECD12</strain>
    </source>
</reference>
<comment type="similarity">
    <text evidence="14">Belongs to the ABC transporter superfamily. UvrA family.</text>
</comment>
<keyword evidence="7" id="KW-0228">DNA excision</keyword>
<keyword evidence="12" id="KW-0238">DNA-binding</keyword>
<comment type="subcellular location">
    <subcellularLocation>
        <location evidence="1">Cytoplasm</location>
    </subcellularLocation>
</comment>
<dbReference type="RefSeq" id="WP_109663436.1">
    <property type="nucleotide sequence ID" value="NZ_QGEG01000002.1"/>
</dbReference>
<evidence type="ECO:0000256" key="1">
    <source>
        <dbReference type="ARBA" id="ARBA00004496"/>
    </source>
</evidence>
<evidence type="ECO:0000256" key="11">
    <source>
        <dbReference type="ARBA" id="ARBA00022881"/>
    </source>
</evidence>
<dbReference type="InterPro" id="IPR041552">
    <property type="entry name" value="UvrA_DNA-bd"/>
</dbReference>
<keyword evidence="2" id="KW-0963">Cytoplasm</keyword>
<dbReference type="PROSITE" id="PS00211">
    <property type="entry name" value="ABC_TRANSPORTER_1"/>
    <property type="match status" value="2"/>
</dbReference>
<dbReference type="AlphaFoldDB" id="A0A316L269"/>
<evidence type="ECO:0000256" key="9">
    <source>
        <dbReference type="ARBA" id="ARBA00022833"/>
    </source>
</evidence>
<evidence type="ECO:0000256" key="10">
    <source>
        <dbReference type="ARBA" id="ARBA00022840"/>
    </source>
</evidence>
<dbReference type="GO" id="GO:0008270">
    <property type="term" value="F:zinc ion binding"/>
    <property type="evidence" value="ECO:0007669"/>
    <property type="project" value="UniProtKB-KW"/>
</dbReference>